<keyword evidence="2" id="KW-0560">Oxidoreductase</keyword>
<dbReference type="EMBL" id="JACHFD010000010">
    <property type="protein sequence ID" value="MBB5352047.1"/>
    <property type="molecule type" value="Genomic_DNA"/>
</dbReference>
<dbReference type="PANTHER" id="PTHR43115:SF4">
    <property type="entry name" value="DEHYDROGENASE_REDUCTASE SDR FAMILY MEMBER 11"/>
    <property type="match status" value="1"/>
</dbReference>
<dbReference type="GO" id="GO:0016491">
    <property type="term" value="F:oxidoreductase activity"/>
    <property type="evidence" value="ECO:0007669"/>
    <property type="project" value="UniProtKB-KW"/>
</dbReference>
<dbReference type="InterPro" id="IPR057326">
    <property type="entry name" value="KR_dom"/>
</dbReference>
<dbReference type="Proteomes" id="UP000557717">
    <property type="component" value="Unassembled WGS sequence"/>
</dbReference>
<feature type="domain" description="Ketoreductase" evidence="4">
    <location>
        <begin position="8"/>
        <end position="179"/>
    </location>
</feature>
<comment type="similarity">
    <text evidence="1 3">Belongs to the short-chain dehydrogenases/reductases (SDR) family.</text>
</comment>
<dbReference type="SUPFAM" id="SSF51735">
    <property type="entry name" value="NAD(P)-binding Rossmann-fold domains"/>
    <property type="match status" value="1"/>
</dbReference>
<evidence type="ECO:0000313" key="6">
    <source>
        <dbReference type="Proteomes" id="UP000557717"/>
    </source>
</evidence>
<comment type="caution">
    <text evidence="5">The sequence shown here is derived from an EMBL/GenBank/DDBJ whole genome shotgun (WGS) entry which is preliminary data.</text>
</comment>
<dbReference type="InterPro" id="IPR002347">
    <property type="entry name" value="SDR_fam"/>
</dbReference>
<proteinExistence type="inferred from homology"/>
<dbReference type="Gene3D" id="3.40.50.720">
    <property type="entry name" value="NAD(P)-binding Rossmann-like Domain"/>
    <property type="match status" value="1"/>
</dbReference>
<keyword evidence="6" id="KW-1185">Reference proteome</keyword>
<protein>
    <submittedName>
        <fullName evidence="5">NADP-dependent 3-hydroxy acid dehydrogenase YdfG</fullName>
    </submittedName>
</protein>
<organism evidence="5 6">
    <name type="scientific">Haloferula luteola</name>
    <dbReference type="NCBI Taxonomy" id="595692"/>
    <lineage>
        <taxon>Bacteria</taxon>
        <taxon>Pseudomonadati</taxon>
        <taxon>Verrucomicrobiota</taxon>
        <taxon>Verrucomicrobiia</taxon>
        <taxon>Verrucomicrobiales</taxon>
        <taxon>Verrucomicrobiaceae</taxon>
        <taxon>Haloferula</taxon>
    </lineage>
</organism>
<evidence type="ECO:0000256" key="1">
    <source>
        <dbReference type="ARBA" id="ARBA00006484"/>
    </source>
</evidence>
<dbReference type="RefSeq" id="WP_184018760.1">
    <property type="nucleotide sequence ID" value="NZ_JACHFD010000010.1"/>
</dbReference>
<dbReference type="PRINTS" id="PR00080">
    <property type="entry name" value="SDRFAMILY"/>
</dbReference>
<gene>
    <name evidence="5" type="ORF">HNR46_002288</name>
</gene>
<dbReference type="PRINTS" id="PR00081">
    <property type="entry name" value="GDHRDH"/>
</dbReference>
<reference evidence="5 6" key="1">
    <citation type="submission" date="2020-08" db="EMBL/GenBank/DDBJ databases">
        <title>Genomic Encyclopedia of Type Strains, Phase IV (KMG-IV): sequencing the most valuable type-strain genomes for metagenomic binning, comparative biology and taxonomic classification.</title>
        <authorList>
            <person name="Goeker M."/>
        </authorList>
    </citation>
    <scope>NUCLEOTIDE SEQUENCE [LARGE SCALE GENOMIC DNA]</scope>
    <source>
        <strain evidence="5 6">YC6886</strain>
    </source>
</reference>
<sequence>MTSRLADRTIVVTGASSGIGRALAEELLARGAEVVGLSRSPGRLPDGVRPLAVDLTHREEITAAFSKLEIFDALVNCAGVAYQSKILDGNPADWEEMWRVNVMGLALCSQLALRHFPKSGGRIVNVSSLSGHRVPPGGGFYAPTKFAVRAITDSLRLEIKAAGLPVQVGSVSPGFVDTPLLDDYFRGREETLRQTRASMHMLQPGDVAASILHLLETPPHVEIGDITLRSSDQRV</sequence>
<dbReference type="InterPro" id="IPR036291">
    <property type="entry name" value="NAD(P)-bd_dom_sf"/>
</dbReference>
<accession>A0A840V117</accession>
<evidence type="ECO:0000256" key="2">
    <source>
        <dbReference type="ARBA" id="ARBA00023002"/>
    </source>
</evidence>
<evidence type="ECO:0000256" key="3">
    <source>
        <dbReference type="RuleBase" id="RU000363"/>
    </source>
</evidence>
<name>A0A840V117_9BACT</name>
<dbReference type="PANTHER" id="PTHR43115">
    <property type="entry name" value="DEHYDROGENASE/REDUCTASE SDR FAMILY MEMBER 11"/>
    <property type="match status" value="1"/>
</dbReference>
<dbReference type="AlphaFoldDB" id="A0A840V117"/>
<evidence type="ECO:0000313" key="5">
    <source>
        <dbReference type="EMBL" id="MBB5352047.1"/>
    </source>
</evidence>
<dbReference type="Pfam" id="PF00106">
    <property type="entry name" value="adh_short"/>
    <property type="match status" value="1"/>
</dbReference>
<dbReference type="SMART" id="SM00822">
    <property type="entry name" value="PKS_KR"/>
    <property type="match status" value="1"/>
</dbReference>
<evidence type="ECO:0000259" key="4">
    <source>
        <dbReference type="SMART" id="SM00822"/>
    </source>
</evidence>